<evidence type="ECO:0000256" key="1">
    <source>
        <dbReference type="SAM" id="MobiDB-lite"/>
    </source>
</evidence>
<feature type="compositionally biased region" description="Low complexity" evidence="1">
    <location>
        <begin position="218"/>
        <end position="236"/>
    </location>
</feature>
<gene>
    <name evidence="2" type="ORF">KILIM_015_00150</name>
</gene>
<dbReference type="STRING" id="1184609.KILIM_015_00150"/>
<reference evidence="2 3" key="1">
    <citation type="submission" date="2012-08" db="EMBL/GenBank/DDBJ databases">
        <title>Whole genome shotgun sequence of Kineosphaera limosa NBRC 100340.</title>
        <authorList>
            <person name="Yoshida I."/>
            <person name="Isaki S."/>
            <person name="Hosoyama A."/>
            <person name="Tsuchikane K."/>
            <person name="Katsumata H."/>
            <person name="Ando Y."/>
            <person name="Ohji S."/>
            <person name="Hamada M."/>
            <person name="Tamura T."/>
            <person name="Yamazoe A."/>
            <person name="Yamazaki S."/>
            <person name="Fujita N."/>
        </authorList>
    </citation>
    <scope>NUCLEOTIDE SEQUENCE [LARGE SCALE GENOMIC DNA]</scope>
    <source>
        <strain evidence="2 3">NBRC 100340</strain>
    </source>
</reference>
<comment type="caution">
    <text evidence="2">The sequence shown here is derived from an EMBL/GenBank/DDBJ whole genome shotgun (WGS) entry which is preliminary data.</text>
</comment>
<name>K6W6Y2_9MICO</name>
<dbReference type="Proteomes" id="UP000008366">
    <property type="component" value="Unassembled WGS sequence"/>
</dbReference>
<sequence length="272" mass="29796">MKGGAQMSAVTAHIVVGTKHRSDPGIQPRWVLLLHEGQNYAWHIVRLQLTTGDLPSTHPDDPPGVLWQASRNRDLIGEMALLVHLYAARTPEIVRAAARLAPLRKQRVDLAALSAPDRDQVDLLLDMARERGRELTLAATILPGSRLTEQALLELPDWELNIAHTEVTRTWSSDANGLVVTDLRVAAAADSDEDVYRPEGDEAQNASWEHELDEDAAAAAQAQGEAAEHAVAAADAPRPGRFGRRKHRAPAERDDRTISLAEFFGRGGHDRS</sequence>
<evidence type="ECO:0000313" key="3">
    <source>
        <dbReference type="Proteomes" id="UP000008366"/>
    </source>
</evidence>
<dbReference type="eggNOG" id="ENOG50329AQ">
    <property type="taxonomic scope" value="Bacteria"/>
</dbReference>
<feature type="region of interest" description="Disordered" evidence="1">
    <location>
        <begin position="218"/>
        <end position="272"/>
    </location>
</feature>
<organism evidence="2 3">
    <name type="scientific">Kineosphaera limosa NBRC 100340</name>
    <dbReference type="NCBI Taxonomy" id="1184609"/>
    <lineage>
        <taxon>Bacteria</taxon>
        <taxon>Bacillati</taxon>
        <taxon>Actinomycetota</taxon>
        <taxon>Actinomycetes</taxon>
        <taxon>Micrococcales</taxon>
        <taxon>Dermatophilaceae</taxon>
        <taxon>Kineosphaera</taxon>
    </lineage>
</organism>
<keyword evidence="3" id="KW-1185">Reference proteome</keyword>
<proteinExistence type="predicted"/>
<dbReference type="AlphaFoldDB" id="K6W6Y2"/>
<evidence type="ECO:0000313" key="2">
    <source>
        <dbReference type="EMBL" id="GAB94955.1"/>
    </source>
</evidence>
<accession>K6W6Y2</accession>
<protein>
    <submittedName>
        <fullName evidence="2">Uncharacterized protein</fullName>
    </submittedName>
</protein>
<dbReference type="EMBL" id="BAHD01000015">
    <property type="protein sequence ID" value="GAB94955.1"/>
    <property type="molecule type" value="Genomic_DNA"/>
</dbReference>